<evidence type="ECO:0000313" key="5">
    <source>
        <dbReference type="EMBL" id="PTG68612.1"/>
    </source>
</evidence>
<reference evidence="3" key="2">
    <citation type="submission" date="2018-03" db="EMBL/GenBank/DDBJ databases">
        <authorList>
            <person name="Naushad S."/>
        </authorList>
    </citation>
    <scope>NUCLEOTIDE SEQUENCE</scope>
    <source>
        <strain evidence="4">SNUC 105</strain>
        <strain evidence="5">SNUC 1363</strain>
        <strain evidence="3">SNUC 505</strain>
    </source>
</reference>
<evidence type="ECO:0000313" key="3">
    <source>
        <dbReference type="EMBL" id="PTG13273.1"/>
    </source>
</evidence>
<dbReference type="Proteomes" id="UP000242704">
    <property type="component" value="Unassembled WGS sequence"/>
</dbReference>
<evidence type="ECO:0000313" key="4">
    <source>
        <dbReference type="EMBL" id="PTG27282.1"/>
    </source>
</evidence>
<sequence length="165" mass="18703">MNSSQSILSCYKLYWTRAFDVKGRATRKEFWHPFWINIILHAIVILLTTEVGGDILSLILVIPTFSVMARRLHDINHSMYLSIVLNGASVLYLIGTYALRPFNELDNPESTFLMTLFIIFFIVTFILLIMGVYSLVLMCLKGDLKPNRYGAGGTNALHESVSIPE</sequence>
<dbReference type="Proteomes" id="UP001240157">
    <property type="component" value="Unassembled WGS sequence"/>
</dbReference>
<dbReference type="EMBL" id="JAVGJF010000091">
    <property type="protein sequence ID" value="MDQ7176331.1"/>
    <property type="molecule type" value="Genomic_DNA"/>
</dbReference>
<reference evidence="2 9" key="3">
    <citation type="submission" date="2023-08" db="EMBL/GenBank/DDBJ databases">
        <title>Whole genome sequencing of Staphylococcus chromogenes NNSch 2386.</title>
        <authorList>
            <person name="Kropotov V.S."/>
            <person name="Boriskina E.V."/>
            <person name="Gordinskaya N.A."/>
            <person name="Shkurkina I.S."/>
            <person name="Kryazhev D.V."/>
            <person name="Alekseeva A.E."/>
            <person name="Makhova M.A."/>
        </authorList>
    </citation>
    <scope>NUCLEOTIDE SEQUENCE [LARGE SCALE GENOMIC DNA]</scope>
    <source>
        <strain evidence="2 9">NNSch 2386</strain>
    </source>
</reference>
<name>A0AAE5W7H5_STACR</name>
<dbReference type="EMBL" id="PZBZ01000038">
    <property type="protein sequence ID" value="PTG13273.1"/>
    <property type="molecule type" value="Genomic_DNA"/>
</dbReference>
<evidence type="ECO:0000313" key="2">
    <source>
        <dbReference type="EMBL" id="MDQ7176331.1"/>
    </source>
</evidence>
<dbReference type="InterPro" id="IPR008523">
    <property type="entry name" value="DUF805"/>
</dbReference>
<feature type="transmembrane region" description="Helical" evidence="1">
    <location>
        <begin position="30"/>
        <end position="49"/>
    </location>
</feature>
<keyword evidence="1" id="KW-1133">Transmembrane helix</keyword>
<dbReference type="EMBL" id="PZAO01000027">
    <property type="protein sequence ID" value="PTG68612.1"/>
    <property type="molecule type" value="Genomic_DNA"/>
</dbReference>
<evidence type="ECO:0000313" key="8">
    <source>
        <dbReference type="Proteomes" id="UP000242704"/>
    </source>
</evidence>
<dbReference type="Pfam" id="PF05656">
    <property type="entry name" value="DUF805"/>
    <property type="match status" value="1"/>
</dbReference>
<dbReference type="Proteomes" id="UP000242144">
    <property type="component" value="Unassembled WGS sequence"/>
</dbReference>
<dbReference type="GO" id="GO:0005886">
    <property type="term" value="C:plasma membrane"/>
    <property type="evidence" value="ECO:0007669"/>
    <property type="project" value="TreeGrafter"/>
</dbReference>
<dbReference type="PANTHER" id="PTHR34980:SF2">
    <property type="entry name" value="INNER MEMBRANE PROTEIN YHAH-RELATED"/>
    <property type="match status" value="1"/>
</dbReference>
<comment type="caution">
    <text evidence="3">The sequence shown here is derived from an EMBL/GenBank/DDBJ whole genome shotgun (WGS) entry which is preliminary data.</text>
</comment>
<accession>A0AAE5W7H5</accession>
<dbReference type="EMBL" id="PZCM01000006">
    <property type="protein sequence ID" value="PTG27282.1"/>
    <property type="molecule type" value="Genomic_DNA"/>
</dbReference>
<feature type="transmembrane region" description="Helical" evidence="1">
    <location>
        <begin position="79"/>
        <end position="99"/>
    </location>
</feature>
<protein>
    <submittedName>
        <fullName evidence="3">DUF805 domain-containing protein</fullName>
    </submittedName>
</protein>
<dbReference type="Proteomes" id="UP000242008">
    <property type="component" value="Unassembled WGS sequence"/>
</dbReference>
<organism evidence="3 8">
    <name type="scientific">Staphylococcus chromogenes</name>
    <name type="common">Staphylococcus hyicus subsp. chromogenes</name>
    <dbReference type="NCBI Taxonomy" id="46126"/>
    <lineage>
        <taxon>Bacteria</taxon>
        <taxon>Bacillati</taxon>
        <taxon>Bacillota</taxon>
        <taxon>Bacilli</taxon>
        <taxon>Bacillales</taxon>
        <taxon>Staphylococcaceae</taxon>
        <taxon>Staphylococcus</taxon>
    </lineage>
</organism>
<keyword evidence="1" id="KW-0812">Transmembrane</keyword>
<keyword evidence="1" id="KW-0472">Membrane</keyword>
<dbReference type="GeneID" id="93654515"/>
<keyword evidence="6" id="KW-1185">Reference proteome</keyword>
<dbReference type="RefSeq" id="WP_037576752.1">
    <property type="nucleotide sequence ID" value="NZ_BMDK01000002.1"/>
</dbReference>
<proteinExistence type="predicted"/>
<reference evidence="6 7" key="1">
    <citation type="journal article" date="2016" name="Front. Microbiol.">
        <title>Comprehensive Phylogenetic Analysis of Bovine Non-aureus Staphylococci Species Based on Whole-Genome Sequencing.</title>
        <authorList>
            <person name="Naushad S."/>
            <person name="Barkema H.W."/>
            <person name="Luby C."/>
            <person name="Condas L.A."/>
            <person name="Nobrega D.B."/>
            <person name="Carson D.A."/>
            <person name="De Buck J."/>
        </authorList>
    </citation>
    <scope>NUCLEOTIDE SEQUENCE [LARGE SCALE GENOMIC DNA]</scope>
    <source>
        <strain evidence="4 7">SNUC 105</strain>
        <strain evidence="5 6">SNUC 1363</strain>
        <strain evidence="3 8">SNUC 505</strain>
    </source>
</reference>
<evidence type="ECO:0000313" key="9">
    <source>
        <dbReference type="Proteomes" id="UP001240157"/>
    </source>
</evidence>
<evidence type="ECO:0000313" key="6">
    <source>
        <dbReference type="Proteomes" id="UP000242008"/>
    </source>
</evidence>
<gene>
    <name evidence="4" type="ORF">BU638_06380</name>
    <name evidence="3" type="ORF">BU653_07710</name>
    <name evidence="5" type="ORF">BU676_09870</name>
    <name evidence="2" type="ORF">RCF65_10040</name>
</gene>
<evidence type="ECO:0000313" key="7">
    <source>
        <dbReference type="Proteomes" id="UP000242144"/>
    </source>
</evidence>
<feature type="transmembrane region" description="Helical" evidence="1">
    <location>
        <begin position="111"/>
        <end position="140"/>
    </location>
</feature>
<dbReference type="PANTHER" id="PTHR34980">
    <property type="entry name" value="INNER MEMBRANE PROTEIN-RELATED-RELATED"/>
    <property type="match status" value="1"/>
</dbReference>
<evidence type="ECO:0000256" key="1">
    <source>
        <dbReference type="SAM" id="Phobius"/>
    </source>
</evidence>
<dbReference type="AlphaFoldDB" id="A0AAE5W7H5"/>